<keyword evidence="1" id="KW-1133">Transmembrane helix</keyword>
<keyword evidence="1" id="KW-0812">Transmembrane</keyword>
<feature type="transmembrane region" description="Helical" evidence="1">
    <location>
        <begin position="122"/>
        <end position="139"/>
    </location>
</feature>
<dbReference type="AlphaFoldDB" id="A0A3P5XCD9"/>
<evidence type="ECO:0008006" key="4">
    <source>
        <dbReference type="Google" id="ProtNLM"/>
    </source>
</evidence>
<keyword evidence="1" id="KW-0472">Membrane</keyword>
<feature type="transmembrane region" description="Helical" evidence="1">
    <location>
        <begin position="36"/>
        <end position="59"/>
    </location>
</feature>
<evidence type="ECO:0000313" key="3">
    <source>
        <dbReference type="Proteomes" id="UP000277498"/>
    </source>
</evidence>
<keyword evidence="3" id="KW-1185">Reference proteome</keyword>
<dbReference type="EMBL" id="UXAW01000052">
    <property type="protein sequence ID" value="VDC26087.1"/>
    <property type="molecule type" value="Genomic_DNA"/>
</dbReference>
<proteinExistence type="predicted"/>
<reference evidence="2 3" key="1">
    <citation type="submission" date="2018-11" db="EMBL/GenBank/DDBJ databases">
        <authorList>
            <person name="Criscuolo A."/>
        </authorList>
    </citation>
    <scope>NUCLEOTIDE SEQUENCE [LARGE SCALE GENOMIC DNA]</scope>
    <source>
        <strain evidence="2">ACIP111625</strain>
    </source>
</reference>
<feature type="transmembrane region" description="Helical" evidence="1">
    <location>
        <begin position="91"/>
        <end position="110"/>
    </location>
</feature>
<organism evidence="2 3">
    <name type="scientific">Pseudogemmobacter humi</name>
    <dbReference type="NCBI Taxonomy" id="2483812"/>
    <lineage>
        <taxon>Bacteria</taxon>
        <taxon>Pseudomonadati</taxon>
        <taxon>Pseudomonadota</taxon>
        <taxon>Alphaproteobacteria</taxon>
        <taxon>Rhodobacterales</taxon>
        <taxon>Paracoccaceae</taxon>
        <taxon>Pseudogemmobacter</taxon>
    </lineage>
</organism>
<protein>
    <recommendedName>
        <fullName evidence="4">DUF3429 domain-containing protein</fullName>
    </recommendedName>
</protein>
<evidence type="ECO:0000313" key="2">
    <source>
        <dbReference type="EMBL" id="VDC26087.1"/>
    </source>
</evidence>
<dbReference type="RefSeq" id="WP_124085988.1">
    <property type="nucleotide sequence ID" value="NZ_UXAW01000052.1"/>
</dbReference>
<sequence length="140" mass="14509">MSRNAALAAALTAAPFLWSLAPLVRPDLTQLTPPMFAGRVLAVSWGAAVLFFSSGALAAMAVQARAGAALTVLAVLPGLFAFLAVPDASDNSLLLLAAAFLGLLMTEFSLTRAGLIPPAWFRFRLAVTLAACLALLLPLF</sequence>
<accession>A0A3P5XCD9</accession>
<feature type="transmembrane region" description="Helical" evidence="1">
    <location>
        <begin position="66"/>
        <end position="85"/>
    </location>
</feature>
<gene>
    <name evidence="2" type="ORF">XINFAN_01575</name>
</gene>
<evidence type="ECO:0000256" key="1">
    <source>
        <dbReference type="SAM" id="Phobius"/>
    </source>
</evidence>
<dbReference type="Proteomes" id="UP000277498">
    <property type="component" value="Unassembled WGS sequence"/>
</dbReference>
<name>A0A3P5XCD9_9RHOB</name>